<name>A0A4U6SZX8_SETVI</name>
<dbReference type="Gene3D" id="2.40.480.10">
    <property type="entry name" value="Allene oxide cyclase-like"/>
    <property type="match status" value="1"/>
</dbReference>
<evidence type="ECO:0000313" key="1">
    <source>
        <dbReference type="EMBL" id="TKV93934.1"/>
    </source>
</evidence>
<dbReference type="Proteomes" id="UP000298652">
    <property type="component" value="Chromosome 9"/>
</dbReference>
<accession>A0A4U6SZX8</accession>
<dbReference type="AlphaFoldDB" id="A0A4U6SZX8"/>
<gene>
    <name evidence="1" type="ORF">SEVIR_9G262500v2</name>
</gene>
<keyword evidence="2" id="KW-1185">Reference proteome</keyword>
<dbReference type="Gramene" id="TKV93934">
    <property type="protein sequence ID" value="TKV93934"/>
    <property type="gene ID" value="SEVIR_9G262500v2"/>
</dbReference>
<dbReference type="EMBL" id="CM016560">
    <property type="protein sequence ID" value="TKV93934.1"/>
    <property type="molecule type" value="Genomic_DNA"/>
</dbReference>
<proteinExistence type="predicted"/>
<evidence type="ECO:0008006" key="3">
    <source>
        <dbReference type="Google" id="ProtNLM"/>
    </source>
</evidence>
<sequence>MGSKHCPNPPLILFFIETDGNPLLILFSAYTVVLKKSPNTSHLLYLLSATRNTFVHGTVLQGPHLEVLGLINPPYLTGDQCSWAIMGGTGVFTNAHGTINYKDVQSTVSSITDVVRELDIHIFYTP</sequence>
<evidence type="ECO:0000313" key="2">
    <source>
        <dbReference type="Proteomes" id="UP000298652"/>
    </source>
</evidence>
<dbReference type="InterPro" id="IPR044859">
    <property type="entry name" value="Allene_oxi_cyc_Dirigent"/>
</dbReference>
<organism evidence="1 2">
    <name type="scientific">Setaria viridis</name>
    <name type="common">Green bristlegrass</name>
    <name type="synonym">Setaria italica subsp. viridis</name>
    <dbReference type="NCBI Taxonomy" id="4556"/>
    <lineage>
        <taxon>Eukaryota</taxon>
        <taxon>Viridiplantae</taxon>
        <taxon>Streptophyta</taxon>
        <taxon>Embryophyta</taxon>
        <taxon>Tracheophyta</taxon>
        <taxon>Spermatophyta</taxon>
        <taxon>Magnoliopsida</taxon>
        <taxon>Liliopsida</taxon>
        <taxon>Poales</taxon>
        <taxon>Poaceae</taxon>
        <taxon>PACMAD clade</taxon>
        <taxon>Panicoideae</taxon>
        <taxon>Panicodae</taxon>
        <taxon>Paniceae</taxon>
        <taxon>Cenchrinae</taxon>
        <taxon>Setaria</taxon>
    </lineage>
</organism>
<reference evidence="1" key="1">
    <citation type="submission" date="2019-03" db="EMBL/GenBank/DDBJ databases">
        <title>WGS assembly of Setaria viridis.</title>
        <authorList>
            <person name="Huang P."/>
            <person name="Jenkins J."/>
            <person name="Grimwood J."/>
            <person name="Barry K."/>
            <person name="Healey A."/>
            <person name="Mamidi S."/>
            <person name="Sreedasyam A."/>
            <person name="Shu S."/>
            <person name="Feldman M."/>
            <person name="Wu J."/>
            <person name="Yu Y."/>
            <person name="Chen C."/>
            <person name="Johnson J."/>
            <person name="Rokhsar D."/>
            <person name="Baxter I."/>
            <person name="Schmutz J."/>
            <person name="Brutnell T."/>
            <person name="Kellogg E."/>
        </authorList>
    </citation>
    <scope>NUCLEOTIDE SEQUENCE [LARGE SCALE GENOMIC DNA]</scope>
</reference>
<protein>
    <recommendedName>
        <fullName evidence="3">Dirigent protein</fullName>
    </recommendedName>
</protein>